<feature type="active site" description="Proton donor" evidence="2">
    <location>
        <position position="37"/>
    </location>
</feature>
<evidence type="ECO:0000313" key="4">
    <source>
        <dbReference type="Proteomes" id="UP000183447"/>
    </source>
</evidence>
<comment type="similarity">
    <text evidence="2">Belongs to the 2H phosphoesterase superfamily. ThpR family.</text>
</comment>
<dbReference type="Gene3D" id="3.90.1140.10">
    <property type="entry name" value="Cyclic phosphodiesterase"/>
    <property type="match status" value="1"/>
</dbReference>
<dbReference type="InterPro" id="IPR009097">
    <property type="entry name" value="Cyclic_Pdiesterase"/>
</dbReference>
<dbReference type="InterPro" id="IPR004175">
    <property type="entry name" value="RNA_CPDase"/>
</dbReference>
<evidence type="ECO:0000313" key="3">
    <source>
        <dbReference type="EMBL" id="SFZ85340.1"/>
    </source>
</evidence>
<comment type="catalytic activity">
    <reaction evidence="2">
        <text>a 3'-end 2',3'-cyclophospho-ribonucleotide-RNA + H2O = a 3'-end 2'-phospho-ribonucleotide-RNA + H(+)</text>
        <dbReference type="Rhea" id="RHEA:11828"/>
        <dbReference type="Rhea" id="RHEA-COMP:10464"/>
        <dbReference type="Rhea" id="RHEA-COMP:17353"/>
        <dbReference type="ChEBI" id="CHEBI:15377"/>
        <dbReference type="ChEBI" id="CHEBI:15378"/>
        <dbReference type="ChEBI" id="CHEBI:83064"/>
        <dbReference type="ChEBI" id="CHEBI:173113"/>
        <dbReference type="EC" id="3.1.4.58"/>
    </reaction>
</comment>
<dbReference type="Proteomes" id="UP000183447">
    <property type="component" value="Unassembled WGS sequence"/>
</dbReference>
<dbReference type="GO" id="GO:0004113">
    <property type="term" value="F:2',3'-cyclic-nucleotide 3'-phosphodiesterase activity"/>
    <property type="evidence" value="ECO:0007669"/>
    <property type="project" value="InterPro"/>
</dbReference>
<reference evidence="3 4" key="1">
    <citation type="submission" date="2016-11" db="EMBL/GenBank/DDBJ databases">
        <authorList>
            <person name="Jaros S."/>
            <person name="Januszkiewicz K."/>
            <person name="Wedrychowicz H."/>
        </authorList>
    </citation>
    <scope>NUCLEOTIDE SEQUENCE [LARGE SCALE GENOMIC DNA]</scope>
    <source>
        <strain evidence="3 4">ATCC 23634</strain>
    </source>
</reference>
<keyword evidence="3" id="KW-0436">Ligase</keyword>
<comment type="caution">
    <text evidence="2">Lacks conserved residue(s) required for the propagation of feature annotation.</text>
</comment>
<dbReference type="STRING" id="665118.SAMN02983003_2519"/>
<name>A0A1K2HZB8_9HYPH</name>
<accession>A0A1K2HZB8</accession>
<dbReference type="OrthoDB" id="9793819at2"/>
<organism evidence="3 4">
    <name type="scientific">Devosia enhydra</name>
    <dbReference type="NCBI Taxonomy" id="665118"/>
    <lineage>
        <taxon>Bacteria</taxon>
        <taxon>Pseudomonadati</taxon>
        <taxon>Pseudomonadota</taxon>
        <taxon>Alphaproteobacteria</taxon>
        <taxon>Hyphomicrobiales</taxon>
        <taxon>Devosiaceae</taxon>
        <taxon>Devosia</taxon>
    </lineage>
</organism>
<dbReference type="GO" id="GO:0008664">
    <property type="term" value="F:RNA 2',3'-cyclic 3'-phosphodiesterase activity"/>
    <property type="evidence" value="ECO:0007669"/>
    <property type="project" value="UniProtKB-EC"/>
</dbReference>
<dbReference type="SUPFAM" id="SSF55144">
    <property type="entry name" value="LigT-like"/>
    <property type="match status" value="1"/>
</dbReference>
<protein>
    <recommendedName>
        <fullName evidence="2">RNA 2',3'-cyclic phosphodiesterase</fullName>
        <shortName evidence="2">RNA 2',3'-CPDase</shortName>
        <ecNumber evidence="2">3.1.4.58</ecNumber>
    </recommendedName>
</protein>
<keyword evidence="1 2" id="KW-0378">Hydrolase</keyword>
<sequence>MPRLFTGIEVPPEVAFLLSLKRGGLPGARWIDPDNYHITLRFIGDVDRITANEVVDSLDRLAMSEAFSIRLDHLGVFGGDKPRALYAGVENNAALHHLQAAQERVLQRLGLAPDGRRFVPHVSLARLKGISATDMAQFIAAGGQFQPMSFEVRRFVLYSSRDSVGGGPYRVEETYPLAACPDAADDPAHMPA</sequence>
<feature type="short sequence motif" description="HXTX 1" evidence="2">
    <location>
        <begin position="37"/>
        <end position="40"/>
    </location>
</feature>
<dbReference type="HAMAP" id="MF_01940">
    <property type="entry name" value="RNA_CPDase"/>
    <property type="match status" value="1"/>
</dbReference>
<proteinExistence type="inferred from homology"/>
<dbReference type="GO" id="GO:0016874">
    <property type="term" value="F:ligase activity"/>
    <property type="evidence" value="ECO:0007669"/>
    <property type="project" value="UniProtKB-KW"/>
</dbReference>
<dbReference type="Pfam" id="PF13563">
    <property type="entry name" value="2_5_RNA_ligase2"/>
    <property type="match status" value="1"/>
</dbReference>
<evidence type="ECO:0000256" key="1">
    <source>
        <dbReference type="ARBA" id="ARBA00022801"/>
    </source>
</evidence>
<dbReference type="NCBIfam" id="TIGR02258">
    <property type="entry name" value="2_5_ligase"/>
    <property type="match status" value="1"/>
</dbReference>
<dbReference type="PANTHER" id="PTHR35561:SF1">
    <property type="entry name" value="RNA 2',3'-CYCLIC PHOSPHODIESTERASE"/>
    <property type="match status" value="1"/>
</dbReference>
<dbReference type="AlphaFoldDB" id="A0A1K2HZB8"/>
<comment type="function">
    <text evidence="2">Hydrolyzes RNA 2',3'-cyclic phosphodiester to an RNA 2'-phosphomonoester.</text>
</comment>
<evidence type="ECO:0000256" key="2">
    <source>
        <dbReference type="HAMAP-Rule" id="MF_01940"/>
    </source>
</evidence>
<dbReference type="EMBL" id="FPKU01000002">
    <property type="protein sequence ID" value="SFZ85340.1"/>
    <property type="molecule type" value="Genomic_DNA"/>
</dbReference>
<dbReference type="PANTHER" id="PTHR35561">
    <property type="entry name" value="RNA 2',3'-CYCLIC PHOSPHODIESTERASE"/>
    <property type="match status" value="1"/>
</dbReference>
<feature type="active site" description="Proton acceptor" evidence="2">
    <location>
        <position position="121"/>
    </location>
</feature>
<dbReference type="RefSeq" id="WP_072344717.1">
    <property type="nucleotide sequence ID" value="NZ_FPKU01000002.1"/>
</dbReference>
<keyword evidence="4" id="KW-1185">Reference proteome</keyword>
<dbReference type="EC" id="3.1.4.58" evidence="2"/>
<gene>
    <name evidence="3" type="ORF">SAMN02983003_2519</name>
</gene>